<dbReference type="EMBL" id="NRRL01000006">
    <property type="protein sequence ID" value="MBK1667379.1"/>
    <property type="molecule type" value="Genomic_DNA"/>
</dbReference>
<feature type="domain" description="Phosphoadenosine phosphosulphate reductase" evidence="1">
    <location>
        <begin position="33"/>
        <end position="223"/>
    </location>
</feature>
<accession>A0ABS1DAY2</accession>
<evidence type="ECO:0000313" key="2">
    <source>
        <dbReference type="EMBL" id="MBK1667379.1"/>
    </source>
</evidence>
<dbReference type="PANTHER" id="PTHR43196:SF2">
    <property type="entry name" value="PHOSPHOADENOSINE PHOSPHOSULFATE REDUCTASE"/>
    <property type="match status" value="1"/>
</dbReference>
<sequence length="586" mass="64658">MTTAAPAAPDITAKAEQAIDEIARALARGELVAAAFSGGKDSSVVLGLALQAWTRVRDEGTAPYPLIVVSGNTGIENPAVHAALLENHRLLEAHARHRGIDLEVELSQPSVADSYLVQLISGRALPTWTNTSHRACSVALKLQPGTRAVRHASERVQRRVRGKAGALAPLVLVGSRVSESAHRAGSMTSLGVHDGSAVDSGYGTRTQAPIAGWSADDVWEWLALASDSADPPFQAWRPDFEETVHIYRESAGECPVVVGDRGPKAACGARHGCALCTASGARDRSLEQMLTHKRNAYMRGLNELRNWLANSQYRWDLRAGIRRRRQDGREIVRIGPGTYSPDTCAELLAMCLTLDQREQRRAETLRTDLDAGGYGDAYLSSRWLVDGVWDRHYAQRMVTPQFRLIDTAMLTAIDFYWALNAMHPPFHAWRIFRAVCQRGCEVDVRPLEPGRRDAERPREYEIPAPGMNAYEGLRDHCAEFALPETHAPRPYGRVWAMEHDESLALEIDAEAVDLWMSFELDDLLEHHADMRPFAAAAFYLRNGLVSIPRGRAAVMDGIARRGQWIWDNGGWNPAALPAPATRTRAA</sequence>
<proteinExistence type="predicted"/>
<gene>
    <name evidence="2" type="ORF">CKO28_04965</name>
</gene>
<organism evidence="2 3">
    <name type="scientific">Rhodovibrio sodomensis</name>
    <dbReference type="NCBI Taxonomy" id="1088"/>
    <lineage>
        <taxon>Bacteria</taxon>
        <taxon>Pseudomonadati</taxon>
        <taxon>Pseudomonadota</taxon>
        <taxon>Alphaproteobacteria</taxon>
        <taxon>Rhodospirillales</taxon>
        <taxon>Rhodovibrionaceae</taxon>
        <taxon>Rhodovibrio</taxon>
    </lineage>
</organism>
<evidence type="ECO:0000259" key="1">
    <source>
        <dbReference type="Pfam" id="PF01507"/>
    </source>
</evidence>
<dbReference type="InterPro" id="IPR002500">
    <property type="entry name" value="PAPS_reduct_dom"/>
</dbReference>
<dbReference type="RefSeq" id="WP_200339449.1">
    <property type="nucleotide sequence ID" value="NZ_NRRL01000006.1"/>
</dbReference>
<evidence type="ECO:0000313" key="3">
    <source>
        <dbReference type="Proteomes" id="UP001296873"/>
    </source>
</evidence>
<dbReference type="SUPFAM" id="SSF52402">
    <property type="entry name" value="Adenine nucleotide alpha hydrolases-like"/>
    <property type="match status" value="1"/>
</dbReference>
<dbReference type="InterPro" id="IPR050128">
    <property type="entry name" value="Sulfate_adenylyltrnsfr_sub2"/>
</dbReference>
<keyword evidence="3" id="KW-1185">Reference proteome</keyword>
<name>A0ABS1DAY2_9PROT</name>
<reference evidence="2 3" key="1">
    <citation type="journal article" date="2020" name="Microorganisms">
        <title>Osmotic Adaptation and Compatible Solute Biosynthesis of Phototrophic Bacteria as Revealed from Genome Analyses.</title>
        <authorList>
            <person name="Imhoff J.F."/>
            <person name="Rahn T."/>
            <person name="Kunzel S."/>
            <person name="Keller A."/>
            <person name="Neulinger S.C."/>
        </authorList>
    </citation>
    <scope>NUCLEOTIDE SEQUENCE [LARGE SCALE GENOMIC DNA]</scope>
    <source>
        <strain evidence="2 3">DSM 9895</strain>
    </source>
</reference>
<protein>
    <recommendedName>
        <fullName evidence="1">Phosphoadenosine phosphosulphate reductase domain-containing protein</fullName>
    </recommendedName>
</protein>
<dbReference type="PANTHER" id="PTHR43196">
    <property type="entry name" value="SULFATE ADENYLYLTRANSFERASE SUBUNIT 2"/>
    <property type="match status" value="1"/>
</dbReference>
<dbReference type="Proteomes" id="UP001296873">
    <property type="component" value="Unassembled WGS sequence"/>
</dbReference>
<comment type="caution">
    <text evidence="2">The sequence shown here is derived from an EMBL/GenBank/DDBJ whole genome shotgun (WGS) entry which is preliminary data.</text>
</comment>
<dbReference type="Pfam" id="PF01507">
    <property type="entry name" value="PAPS_reduct"/>
    <property type="match status" value="1"/>
</dbReference>
<dbReference type="InterPro" id="IPR014729">
    <property type="entry name" value="Rossmann-like_a/b/a_fold"/>
</dbReference>
<dbReference type="Gene3D" id="3.40.50.620">
    <property type="entry name" value="HUPs"/>
    <property type="match status" value="1"/>
</dbReference>